<keyword evidence="1" id="KW-1133">Transmembrane helix</keyword>
<reference evidence="2 3" key="1">
    <citation type="submission" date="2019-11" db="EMBL/GenBank/DDBJ databases">
        <title>Whole genome sequence of Oryza granulata.</title>
        <authorList>
            <person name="Li W."/>
        </authorList>
    </citation>
    <scope>NUCLEOTIDE SEQUENCE [LARGE SCALE GENOMIC DNA]</scope>
    <source>
        <strain evidence="3">cv. Menghai</strain>
        <tissue evidence="2">Leaf</tissue>
    </source>
</reference>
<organism evidence="2 3">
    <name type="scientific">Oryza meyeriana var. granulata</name>
    <dbReference type="NCBI Taxonomy" id="110450"/>
    <lineage>
        <taxon>Eukaryota</taxon>
        <taxon>Viridiplantae</taxon>
        <taxon>Streptophyta</taxon>
        <taxon>Embryophyta</taxon>
        <taxon>Tracheophyta</taxon>
        <taxon>Spermatophyta</taxon>
        <taxon>Magnoliopsida</taxon>
        <taxon>Liliopsida</taxon>
        <taxon>Poales</taxon>
        <taxon>Poaceae</taxon>
        <taxon>BOP clade</taxon>
        <taxon>Oryzoideae</taxon>
        <taxon>Oryzeae</taxon>
        <taxon>Oryzinae</taxon>
        <taxon>Oryza</taxon>
        <taxon>Oryza meyeriana</taxon>
    </lineage>
</organism>
<keyword evidence="3" id="KW-1185">Reference proteome</keyword>
<name>A0A6G1E6Z4_9ORYZ</name>
<keyword evidence="1" id="KW-0472">Membrane</keyword>
<feature type="transmembrane region" description="Helical" evidence="1">
    <location>
        <begin position="429"/>
        <end position="452"/>
    </location>
</feature>
<comment type="caution">
    <text evidence="2">The sequence shown here is derived from an EMBL/GenBank/DDBJ whole genome shotgun (WGS) entry which is preliminary data.</text>
</comment>
<accession>A0A6G1E6Z4</accession>
<dbReference type="EMBL" id="SPHZ02000005">
    <property type="protein sequence ID" value="KAF0920875.1"/>
    <property type="molecule type" value="Genomic_DNA"/>
</dbReference>
<evidence type="ECO:0000313" key="3">
    <source>
        <dbReference type="Proteomes" id="UP000479710"/>
    </source>
</evidence>
<dbReference type="OrthoDB" id="1589813at2759"/>
<evidence type="ECO:0000313" key="2">
    <source>
        <dbReference type="EMBL" id="KAF0920875.1"/>
    </source>
</evidence>
<dbReference type="PANTHER" id="PTHR31170:SF18">
    <property type="entry name" value="(WILD MALAYSIAN BANANA) HYPOTHETICAL PROTEIN"/>
    <property type="match status" value="1"/>
</dbReference>
<dbReference type="Pfam" id="PF03140">
    <property type="entry name" value="DUF247"/>
    <property type="match status" value="2"/>
</dbReference>
<proteinExistence type="predicted"/>
<dbReference type="InterPro" id="IPR004158">
    <property type="entry name" value="DUF247_pln"/>
</dbReference>
<dbReference type="PANTHER" id="PTHR31170">
    <property type="entry name" value="BNAC04G53230D PROTEIN"/>
    <property type="match status" value="1"/>
</dbReference>
<dbReference type="Proteomes" id="UP000479710">
    <property type="component" value="Unassembled WGS sequence"/>
</dbReference>
<keyword evidence="1" id="KW-0812">Transmembrane</keyword>
<protein>
    <submittedName>
        <fullName evidence="2">Uncharacterized protein</fullName>
    </submittedName>
</protein>
<dbReference type="AlphaFoldDB" id="A0A6G1E6Z4"/>
<gene>
    <name evidence="2" type="ORF">E2562_037535</name>
</gene>
<evidence type="ECO:0000256" key="1">
    <source>
        <dbReference type="SAM" id="Phobius"/>
    </source>
</evidence>
<sequence length="457" mass="51840">MAESTMSLEASVEATLSALRDDQWRAAQSFTIFRVPAYVRESSRNSYEPRMVSIGPYYHGGAALRAMEDHKWRYLQDLLYRGGPVVTASALVAEMRALEARARACYSERPAGLASDDFVRMLLLDGCFILEFFFKWHTREADALCDIGWGLTTVAADLLLMENQIPFFVLERLYGVIAGAQGGRESLLNLFVEYIEEGDPIRRPSADLEVNHLLHLYYECYVPKRPAKQATIMQIIPCATKLSEAGVTFVKHKVALARLYDCFVPKRTPPLTRTIPRATELLEAGVTFVLATAARDSYDVTFDRRRGVMRIPVIEIDDIKRPLLINLIAFEQTLGCEEPHILTSYVVLMSNLIVTTRDVELLRRRRILESLLADDDEAARFFSRLGEGGAINYKLQTFSGLYDDVRRYCDSPWHRYRAALHRDYFSSPWSVISLVVAAFVIALAATQTYFTVFPAKK</sequence>